<name>A0ABR9HPV4_9PSEU</name>
<keyword evidence="3" id="KW-1185">Reference proteome</keyword>
<reference evidence="2 3" key="1">
    <citation type="submission" date="2020-10" db="EMBL/GenBank/DDBJ databases">
        <title>Sequencing the genomes of 1000 actinobacteria strains.</title>
        <authorList>
            <person name="Klenk H.-P."/>
        </authorList>
    </citation>
    <scope>NUCLEOTIDE SEQUENCE [LARGE SCALE GENOMIC DNA]</scope>
    <source>
        <strain evidence="2 3">DSM 44653</strain>
    </source>
</reference>
<evidence type="ECO:0000256" key="1">
    <source>
        <dbReference type="SAM" id="MobiDB-lite"/>
    </source>
</evidence>
<gene>
    <name evidence="2" type="ORF">H4696_000061</name>
</gene>
<sequence length="74" mass="7453">MTDVAAGSGVLVPDAPNVAFGAFNAPNATLGRIASLLRPDFAGAPAPDDMNGSFMSSGEVNDPFMTCGQPDRPG</sequence>
<evidence type="ECO:0000313" key="3">
    <source>
        <dbReference type="Proteomes" id="UP000631670"/>
    </source>
</evidence>
<dbReference type="EMBL" id="JADBEG010000001">
    <property type="protein sequence ID" value="MBE1492961.1"/>
    <property type="molecule type" value="Genomic_DNA"/>
</dbReference>
<accession>A0ABR9HPV4</accession>
<evidence type="ECO:0000313" key="2">
    <source>
        <dbReference type="EMBL" id="MBE1492961.1"/>
    </source>
</evidence>
<protein>
    <submittedName>
        <fullName evidence="2">Uncharacterized protein</fullName>
    </submittedName>
</protein>
<dbReference type="Proteomes" id="UP000631670">
    <property type="component" value="Unassembled WGS sequence"/>
</dbReference>
<comment type="caution">
    <text evidence="2">The sequence shown here is derived from an EMBL/GenBank/DDBJ whole genome shotgun (WGS) entry which is preliminary data.</text>
</comment>
<organism evidence="2 3">
    <name type="scientific">Amycolatopsis lexingtonensis</name>
    <dbReference type="NCBI Taxonomy" id="218822"/>
    <lineage>
        <taxon>Bacteria</taxon>
        <taxon>Bacillati</taxon>
        <taxon>Actinomycetota</taxon>
        <taxon>Actinomycetes</taxon>
        <taxon>Pseudonocardiales</taxon>
        <taxon>Pseudonocardiaceae</taxon>
        <taxon>Amycolatopsis</taxon>
    </lineage>
</organism>
<proteinExistence type="predicted"/>
<feature type="region of interest" description="Disordered" evidence="1">
    <location>
        <begin position="48"/>
        <end position="74"/>
    </location>
</feature>
<dbReference type="RefSeq" id="WP_143265055.1">
    <property type="nucleotide sequence ID" value="NZ_MUMJ01000184.1"/>
</dbReference>